<dbReference type="InterPro" id="IPR053142">
    <property type="entry name" value="PchR_regulatory_protein"/>
</dbReference>
<dbReference type="Gene3D" id="1.10.10.60">
    <property type="entry name" value="Homeodomain-like"/>
    <property type="match status" value="2"/>
</dbReference>
<dbReference type="EMBL" id="AQPH01000028">
    <property type="protein sequence ID" value="EPY01840.1"/>
    <property type="molecule type" value="Genomic_DNA"/>
</dbReference>
<evidence type="ECO:0000256" key="1">
    <source>
        <dbReference type="ARBA" id="ARBA00023015"/>
    </source>
</evidence>
<feature type="region of interest" description="Disordered" evidence="4">
    <location>
        <begin position="1"/>
        <end position="24"/>
    </location>
</feature>
<dbReference type="PROSITE" id="PS00041">
    <property type="entry name" value="HTH_ARAC_FAMILY_1"/>
    <property type="match status" value="1"/>
</dbReference>
<dbReference type="InterPro" id="IPR009057">
    <property type="entry name" value="Homeodomain-like_sf"/>
</dbReference>
<dbReference type="Pfam" id="PF12833">
    <property type="entry name" value="HTH_18"/>
    <property type="match status" value="1"/>
</dbReference>
<dbReference type="PROSITE" id="PS01124">
    <property type="entry name" value="HTH_ARAC_FAMILY_2"/>
    <property type="match status" value="1"/>
</dbReference>
<sequence length="303" mass="33356">MKQDGSSRCASGGGGNDDYNSLFEDGTGRLPRLNARFVELRPGMTAALYRGTGQEETHADLINNSPYVHFTCLLKDRSRTQVRGHDLSPDIGEGYVVFAPGERFSVDYGPNYAHVDLMLLPETLAELTGDDGSGLDDEISGGFVMQGTPPGQRMIDAALRLAEHVEAPQGQRLYLYAAALEFLAGHLGGGAPDPIPPRERQRLIAARARLLRDLSAAPTIAELAREIGLNQLKLKQGFKTLFGSSIYALFQQHRMEYARQLLRSHSVTETALMLGYNNLSHFSTAFRKQFGILPRHERKGLTN</sequence>
<evidence type="ECO:0000256" key="4">
    <source>
        <dbReference type="SAM" id="MobiDB-lite"/>
    </source>
</evidence>
<dbReference type="SMART" id="SM00342">
    <property type="entry name" value="HTH_ARAC"/>
    <property type="match status" value="1"/>
</dbReference>
<dbReference type="PANTHER" id="PTHR47893:SF1">
    <property type="entry name" value="REGULATORY PROTEIN PCHR"/>
    <property type="match status" value="1"/>
</dbReference>
<keyword evidence="1" id="KW-0805">Transcription regulation</keyword>
<protein>
    <submittedName>
        <fullName evidence="6">AraC family transcriptional regulator</fullName>
    </submittedName>
</protein>
<dbReference type="Proteomes" id="UP000015350">
    <property type="component" value="Unassembled WGS sequence"/>
</dbReference>
<gene>
    <name evidence="6" type="ORF">K678_08996</name>
</gene>
<dbReference type="PRINTS" id="PR00032">
    <property type="entry name" value="HTHARAC"/>
</dbReference>
<dbReference type="GO" id="GO:0003700">
    <property type="term" value="F:DNA-binding transcription factor activity"/>
    <property type="evidence" value="ECO:0007669"/>
    <property type="project" value="InterPro"/>
</dbReference>
<dbReference type="AlphaFoldDB" id="S9TTJ0"/>
<name>S9TTJ0_MAGFU</name>
<reference evidence="6 7" key="1">
    <citation type="submission" date="2013-04" db="EMBL/GenBank/DDBJ databases">
        <authorList>
            <person name="Kuznetsov B."/>
            <person name="Ivanovsky R."/>
        </authorList>
    </citation>
    <scope>NUCLEOTIDE SEQUENCE [LARGE SCALE GENOMIC DNA]</scope>
    <source>
        <strain evidence="6 7">MGU-K5</strain>
    </source>
</reference>
<dbReference type="PATRIC" id="fig|1316936.3.peg.1796"/>
<dbReference type="InterPro" id="IPR018060">
    <property type="entry name" value="HTH_AraC"/>
</dbReference>
<dbReference type="InterPro" id="IPR018062">
    <property type="entry name" value="HTH_AraC-typ_CS"/>
</dbReference>
<dbReference type="GO" id="GO:0043565">
    <property type="term" value="F:sequence-specific DNA binding"/>
    <property type="evidence" value="ECO:0007669"/>
    <property type="project" value="InterPro"/>
</dbReference>
<accession>S9TTJ0</accession>
<organism evidence="6 7">
    <name type="scientific">Magnetospirillum fulvum MGU-K5</name>
    <dbReference type="NCBI Taxonomy" id="1316936"/>
    <lineage>
        <taxon>Bacteria</taxon>
        <taxon>Pseudomonadati</taxon>
        <taxon>Pseudomonadota</taxon>
        <taxon>Alphaproteobacteria</taxon>
        <taxon>Rhodospirillales</taxon>
        <taxon>Rhodospirillaceae</taxon>
        <taxon>Magnetospirillum</taxon>
    </lineage>
</organism>
<keyword evidence="2" id="KW-0238">DNA-binding</keyword>
<feature type="domain" description="HTH araC/xylS-type" evidence="5">
    <location>
        <begin position="204"/>
        <end position="300"/>
    </location>
</feature>
<proteinExistence type="predicted"/>
<comment type="caution">
    <text evidence="6">The sequence shown here is derived from an EMBL/GenBank/DDBJ whole genome shotgun (WGS) entry which is preliminary data.</text>
</comment>
<keyword evidence="3" id="KW-0804">Transcription</keyword>
<dbReference type="InterPro" id="IPR020449">
    <property type="entry name" value="Tscrpt_reg_AraC-type_HTH"/>
</dbReference>
<dbReference type="PANTHER" id="PTHR47893">
    <property type="entry name" value="REGULATORY PROTEIN PCHR"/>
    <property type="match status" value="1"/>
</dbReference>
<evidence type="ECO:0000313" key="6">
    <source>
        <dbReference type="EMBL" id="EPY01840.1"/>
    </source>
</evidence>
<evidence type="ECO:0000259" key="5">
    <source>
        <dbReference type="PROSITE" id="PS01124"/>
    </source>
</evidence>
<evidence type="ECO:0000256" key="2">
    <source>
        <dbReference type="ARBA" id="ARBA00023125"/>
    </source>
</evidence>
<evidence type="ECO:0000256" key="3">
    <source>
        <dbReference type="ARBA" id="ARBA00023163"/>
    </source>
</evidence>
<evidence type="ECO:0000313" key="7">
    <source>
        <dbReference type="Proteomes" id="UP000015350"/>
    </source>
</evidence>
<dbReference type="SUPFAM" id="SSF46689">
    <property type="entry name" value="Homeodomain-like"/>
    <property type="match status" value="1"/>
</dbReference>
<dbReference type="eggNOG" id="COG2207">
    <property type="taxonomic scope" value="Bacteria"/>
</dbReference>
<dbReference type="STRING" id="1316936.K678_08996"/>